<dbReference type="Proteomes" id="UP000054097">
    <property type="component" value="Unassembled WGS sequence"/>
</dbReference>
<dbReference type="PROSITE" id="PS51164">
    <property type="entry name" value="CBM1_2"/>
    <property type="match status" value="1"/>
</dbReference>
<dbReference type="InterPro" id="IPR035971">
    <property type="entry name" value="CBD_sf"/>
</dbReference>
<dbReference type="GO" id="GO:0005576">
    <property type="term" value="C:extracellular region"/>
    <property type="evidence" value="ECO:0007669"/>
    <property type="project" value="UniProtKB-SubCell"/>
</dbReference>
<evidence type="ECO:0000256" key="8">
    <source>
        <dbReference type="ARBA" id="ARBA00023295"/>
    </source>
</evidence>
<dbReference type="Pfam" id="PF26410">
    <property type="entry name" value="GH5_mannosidase"/>
    <property type="match status" value="1"/>
</dbReference>
<evidence type="ECO:0000256" key="9">
    <source>
        <dbReference type="SAM" id="SignalP"/>
    </source>
</evidence>
<dbReference type="InterPro" id="IPR017853">
    <property type="entry name" value="GH"/>
</dbReference>
<evidence type="ECO:0000256" key="5">
    <source>
        <dbReference type="ARBA" id="ARBA00022525"/>
    </source>
</evidence>
<evidence type="ECO:0000313" key="11">
    <source>
        <dbReference type="EMBL" id="KIM23323.1"/>
    </source>
</evidence>
<dbReference type="SMART" id="SM00236">
    <property type="entry name" value="fCBD"/>
    <property type="match status" value="1"/>
</dbReference>
<reference evidence="12" key="2">
    <citation type="submission" date="2015-01" db="EMBL/GenBank/DDBJ databases">
        <title>Evolutionary Origins and Diversification of the Mycorrhizal Mutualists.</title>
        <authorList>
            <consortium name="DOE Joint Genome Institute"/>
            <consortium name="Mycorrhizal Genomics Consortium"/>
            <person name="Kohler A."/>
            <person name="Kuo A."/>
            <person name="Nagy L.G."/>
            <person name="Floudas D."/>
            <person name="Copeland A."/>
            <person name="Barry K.W."/>
            <person name="Cichocki N."/>
            <person name="Veneault-Fourrey C."/>
            <person name="LaButti K."/>
            <person name="Lindquist E.A."/>
            <person name="Lipzen A."/>
            <person name="Lundell T."/>
            <person name="Morin E."/>
            <person name="Murat C."/>
            <person name="Riley R."/>
            <person name="Ohm R."/>
            <person name="Sun H."/>
            <person name="Tunlid A."/>
            <person name="Henrissat B."/>
            <person name="Grigoriev I.V."/>
            <person name="Hibbett D.S."/>
            <person name="Martin F."/>
        </authorList>
    </citation>
    <scope>NUCLEOTIDE SEQUENCE [LARGE SCALE GENOMIC DNA]</scope>
    <source>
        <strain evidence="12">MAFF 305830</strain>
    </source>
</reference>
<dbReference type="STRING" id="933852.A0A0C2WA64"/>
<dbReference type="SUPFAM" id="SSF57180">
    <property type="entry name" value="Cellulose-binding domain"/>
    <property type="match status" value="1"/>
</dbReference>
<organism evidence="11 12">
    <name type="scientific">Serendipita vermifera MAFF 305830</name>
    <dbReference type="NCBI Taxonomy" id="933852"/>
    <lineage>
        <taxon>Eukaryota</taxon>
        <taxon>Fungi</taxon>
        <taxon>Dikarya</taxon>
        <taxon>Basidiomycota</taxon>
        <taxon>Agaricomycotina</taxon>
        <taxon>Agaricomycetes</taxon>
        <taxon>Sebacinales</taxon>
        <taxon>Serendipitaceae</taxon>
        <taxon>Serendipita</taxon>
    </lineage>
</organism>
<keyword evidence="6 9" id="KW-0732">Signal</keyword>
<dbReference type="InterPro" id="IPR001547">
    <property type="entry name" value="Glyco_hydro_5"/>
</dbReference>
<dbReference type="InterPro" id="IPR000254">
    <property type="entry name" value="CBD"/>
</dbReference>
<dbReference type="SUPFAM" id="SSF51445">
    <property type="entry name" value="(Trans)glycosidases"/>
    <property type="match status" value="1"/>
</dbReference>
<dbReference type="PROSITE" id="PS00562">
    <property type="entry name" value="CBM1_1"/>
    <property type="match status" value="1"/>
</dbReference>
<dbReference type="GO" id="GO:0016985">
    <property type="term" value="F:mannan endo-1,4-beta-mannosidase activity"/>
    <property type="evidence" value="ECO:0007669"/>
    <property type="project" value="UniProtKB-EC"/>
</dbReference>
<feature type="signal peptide" evidence="9">
    <location>
        <begin position="1"/>
        <end position="20"/>
    </location>
</feature>
<evidence type="ECO:0000259" key="10">
    <source>
        <dbReference type="PROSITE" id="PS51164"/>
    </source>
</evidence>
<keyword evidence="7 11" id="KW-0378">Hydrolase</keyword>
<reference evidence="11 12" key="1">
    <citation type="submission" date="2014-04" db="EMBL/GenBank/DDBJ databases">
        <authorList>
            <consortium name="DOE Joint Genome Institute"/>
            <person name="Kuo A."/>
            <person name="Zuccaro A."/>
            <person name="Kohler A."/>
            <person name="Nagy L.G."/>
            <person name="Floudas D."/>
            <person name="Copeland A."/>
            <person name="Barry K.W."/>
            <person name="Cichocki N."/>
            <person name="Veneault-Fourrey C."/>
            <person name="LaButti K."/>
            <person name="Lindquist E.A."/>
            <person name="Lipzen A."/>
            <person name="Lundell T."/>
            <person name="Morin E."/>
            <person name="Murat C."/>
            <person name="Sun H."/>
            <person name="Tunlid A."/>
            <person name="Henrissat B."/>
            <person name="Grigoriev I.V."/>
            <person name="Hibbett D.S."/>
            <person name="Martin F."/>
            <person name="Nordberg H.P."/>
            <person name="Cantor M.N."/>
            <person name="Hua S.X."/>
        </authorList>
    </citation>
    <scope>NUCLEOTIDE SEQUENCE [LARGE SCALE GENOMIC DNA]</scope>
    <source>
        <strain evidence="11 12">MAFF 305830</strain>
    </source>
</reference>
<evidence type="ECO:0000256" key="7">
    <source>
        <dbReference type="ARBA" id="ARBA00022801"/>
    </source>
</evidence>
<dbReference type="EC" id="3.2.1.78" evidence="4"/>
<dbReference type="GO" id="GO:0046355">
    <property type="term" value="P:mannan catabolic process"/>
    <property type="evidence" value="ECO:0007669"/>
    <property type="project" value="UniProtKB-ARBA"/>
</dbReference>
<dbReference type="PANTHER" id="PTHR31451">
    <property type="match status" value="1"/>
</dbReference>
<evidence type="ECO:0000256" key="4">
    <source>
        <dbReference type="ARBA" id="ARBA00012706"/>
    </source>
</evidence>
<evidence type="ECO:0000313" key="12">
    <source>
        <dbReference type="Proteomes" id="UP000054097"/>
    </source>
</evidence>
<comment type="catalytic activity">
    <reaction evidence="1">
        <text>Random hydrolysis of (1-&gt;4)-beta-D-mannosidic linkages in mannans, galactomannans and glucomannans.</text>
        <dbReference type="EC" id="3.2.1.78"/>
    </reaction>
</comment>
<sequence>MKFITLLSAVLIAVVPGALSVAEWGQCGGTGFTGSTSCDSGLKCVYLNDWYSQCQKGTAAATTTTTTTRTTTANNGGATTTSSGGTTAVTGFVKTSGQKFTVNGVLPFISTNAYWLAQLGSSSLITQAFSEIAQAGTTVVRTWGFNDVTSPSGTYYQLFQGSTVTINTGSTGLGKFDTVVAAAKAAGIRLVVPLLYIQQLVGSGQPASTFYTNSACKNAYKNYVKTFVNRYINEPTIMAWQLTNEARCNGCATSVITSWATEMSAYIKSLDSNHLVSLGDEGFFNQPGSSSYPYQGGEGIDFTANLKISTIDYGTFHLYPIGWGVTSGYQAWGSTWITDHAAVQKSVGKPTIIEEYGVTTSDRATVYAAWWNSIVSSGLSGGELAATTASGSGYNDGYGISTSDSIFSALKAHTAAMKARS</sequence>
<evidence type="ECO:0000256" key="2">
    <source>
        <dbReference type="ARBA" id="ARBA00004613"/>
    </source>
</evidence>
<protein>
    <recommendedName>
        <fullName evidence="4">mannan endo-1,4-beta-mannosidase</fullName>
        <ecNumber evidence="4">3.2.1.78</ecNumber>
    </recommendedName>
</protein>
<comment type="similarity">
    <text evidence="3">Belongs to the glycosyl hydrolase 5 (cellulase A) family.</text>
</comment>
<dbReference type="InterPro" id="IPR045053">
    <property type="entry name" value="MAN-like"/>
</dbReference>
<dbReference type="Gene3D" id="3.20.20.80">
    <property type="entry name" value="Glycosidases"/>
    <property type="match status" value="1"/>
</dbReference>
<keyword evidence="8" id="KW-0326">Glycosidase</keyword>
<dbReference type="AlphaFoldDB" id="A0A0C2WA64"/>
<dbReference type="Pfam" id="PF00734">
    <property type="entry name" value="CBM_1"/>
    <property type="match status" value="1"/>
</dbReference>
<name>A0A0C2WA64_SERVB</name>
<keyword evidence="5" id="KW-0964">Secreted</keyword>
<evidence type="ECO:0000256" key="6">
    <source>
        <dbReference type="ARBA" id="ARBA00022729"/>
    </source>
</evidence>
<evidence type="ECO:0000256" key="1">
    <source>
        <dbReference type="ARBA" id="ARBA00001678"/>
    </source>
</evidence>
<comment type="subcellular location">
    <subcellularLocation>
        <location evidence="2">Secreted</location>
    </subcellularLocation>
</comment>
<dbReference type="EMBL" id="KN824339">
    <property type="protein sequence ID" value="KIM23323.1"/>
    <property type="molecule type" value="Genomic_DNA"/>
</dbReference>
<accession>A0A0C2WA64</accession>
<feature type="domain" description="CBM1" evidence="10">
    <location>
        <begin position="19"/>
        <end position="55"/>
    </location>
</feature>
<dbReference type="HOGENOM" id="CLU_031603_4_1_1"/>
<proteinExistence type="inferred from homology"/>
<gene>
    <name evidence="11" type="ORF">M408DRAFT_17933</name>
</gene>
<feature type="chain" id="PRO_5002173483" description="mannan endo-1,4-beta-mannosidase" evidence="9">
    <location>
        <begin position="21"/>
        <end position="421"/>
    </location>
</feature>
<dbReference type="PANTHER" id="PTHR31451:SF39">
    <property type="entry name" value="MANNAN ENDO-1,4-BETA-MANNOSIDASE 1"/>
    <property type="match status" value="1"/>
</dbReference>
<dbReference type="OrthoDB" id="406631at2759"/>
<dbReference type="GO" id="GO:0030248">
    <property type="term" value="F:cellulose binding"/>
    <property type="evidence" value="ECO:0007669"/>
    <property type="project" value="InterPro"/>
</dbReference>
<keyword evidence="12" id="KW-1185">Reference proteome</keyword>
<evidence type="ECO:0000256" key="3">
    <source>
        <dbReference type="ARBA" id="ARBA00005641"/>
    </source>
</evidence>